<keyword evidence="1" id="KW-0472">Membrane</keyword>
<dbReference type="RefSeq" id="WP_160920434.1">
    <property type="nucleotide sequence ID" value="NZ_WMEY01000005.1"/>
</dbReference>
<feature type="transmembrane region" description="Helical" evidence="1">
    <location>
        <begin position="111"/>
        <end position="132"/>
    </location>
</feature>
<dbReference type="Pfam" id="PF07853">
    <property type="entry name" value="DUF1648"/>
    <property type="match status" value="1"/>
</dbReference>
<feature type="transmembrane region" description="Helical" evidence="1">
    <location>
        <begin position="60"/>
        <end position="80"/>
    </location>
</feature>
<evidence type="ECO:0000313" key="3">
    <source>
        <dbReference type="EMBL" id="MYL65057.1"/>
    </source>
</evidence>
<accession>A0A845F325</accession>
<dbReference type="EMBL" id="WMEY01000005">
    <property type="protein sequence ID" value="MYL65057.1"/>
    <property type="molecule type" value="Genomic_DNA"/>
</dbReference>
<dbReference type="InterPro" id="IPR012867">
    <property type="entry name" value="DUF1648"/>
</dbReference>
<feature type="domain" description="DUF1648" evidence="2">
    <location>
        <begin position="24"/>
        <end position="70"/>
    </location>
</feature>
<sequence>MEKRPRIEVDQTLIQKGFDLATLIFLFLSIVYLSLEWSGIPNRVPIHFNATGEADNWGSKTAIILFPMLGILIWAFFTVLERYPHRYNYVVKITEGNAALQYRSAVVLMRFLKNTIALLFAYLTVECVQVAKGIGEGLTWWVMPLFLTMIFSAIILYIVHSIRWR</sequence>
<keyword evidence="1" id="KW-1133">Transmembrane helix</keyword>
<dbReference type="Proteomes" id="UP000447833">
    <property type="component" value="Unassembled WGS sequence"/>
</dbReference>
<dbReference type="AlphaFoldDB" id="A0A845F325"/>
<reference evidence="3 4" key="1">
    <citation type="submission" date="2019-11" db="EMBL/GenBank/DDBJ databases">
        <title>Genome sequences of 17 halophilic strains isolated from different environments.</title>
        <authorList>
            <person name="Furrow R.E."/>
        </authorList>
    </citation>
    <scope>NUCLEOTIDE SEQUENCE [LARGE SCALE GENOMIC DNA]</scope>
    <source>
        <strain evidence="3 4">22506_14_FS</strain>
    </source>
</reference>
<feature type="transmembrane region" description="Helical" evidence="1">
    <location>
        <begin position="138"/>
        <end position="159"/>
    </location>
</feature>
<feature type="transmembrane region" description="Helical" evidence="1">
    <location>
        <begin position="20"/>
        <end position="40"/>
    </location>
</feature>
<comment type="caution">
    <text evidence="3">The sequence shown here is derived from an EMBL/GenBank/DDBJ whole genome shotgun (WGS) entry which is preliminary data.</text>
</comment>
<organism evidence="3 4">
    <name type="scientific">Guptibacillus hwajinpoensis</name>
    <dbReference type="NCBI Taxonomy" id="208199"/>
    <lineage>
        <taxon>Bacteria</taxon>
        <taxon>Bacillati</taxon>
        <taxon>Bacillota</taxon>
        <taxon>Bacilli</taxon>
        <taxon>Bacillales</taxon>
        <taxon>Guptibacillaceae</taxon>
        <taxon>Guptibacillus</taxon>
    </lineage>
</organism>
<evidence type="ECO:0000259" key="2">
    <source>
        <dbReference type="Pfam" id="PF07853"/>
    </source>
</evidence>
<keyword evidence="1" id="KW-0812">Transmembrane</keyword>
<protein>
    <submittedName>
        <fullName evidence="3">DUF1648 domain-containing protein</fullName>
    </submittedName>
</protein>
<proteinExistence type="predicted"/>
<gene>
    <name evidence="3" type="ORF">GLW07_16995</name>
</gene>
<name>A0A845F325_9BACL</name>
<evidence type="ECO:0000313" key="4">
    <source>
        <dbReference type="Proteomes" id="UP000447833"/>
    </source>
</evidence>
<evidence type="ECO:0000256" key="1">
    <source>
        <dbReference type="SAM" id="Phobius"/>
    </source>
</evidence>